<dbReference type="Proteomes" id="UP001596254">
    <property type="component" value="Unassembled WGS sequence"/>
</dbReference>
<proteinExistence type="inferred from homology"/>
<dbReference type="PANTHER" id="PTHR30201">
    <property type="entry name" value="TRIPHOSPHORIBOSYL-DEPHOSPHO-COA SYNTHASE"/>
    <property type="match status" value="1"/>
</dbReference>
<keyword evidence="3 5" id="KW-0547">Nucleotide-binding</keyword>
<protein>
    <recommendedName>
        <fullName evidence="5">Probable 2-(5''-triphosphoribosyl)-3'-dephosphocoenzyme-A synthase</fullName>
        <shortName evidence="5">2-(5''-triphosphoribosyl)-3'-dephospho-CoA synthase</shortName>
        <ecNumber evidence="5">2.4.2.52</ecNumber>
    </recommendedName>
</protein>
<comment type="caution">
    <text evidence="6">The sequence shown here is derived from an EMBL/GenBank/DDBJ whole genome shotgun (WGS) entry which is preliminary data.</text>
</comment>
<organism evidence="6 7">
    <name type="scientific">Levilactobacillus tongjiangensis</name>
    <dbReference type="NCBI Taxonomy" id="2486023"/>
    <lineage>
        <taxon>Bacteria</taxon>
        <taxon>Bacillati</taxon>
        <taxon>Bacillota</taxon>
        <taxon>Bacilli</taxon>
        <taxon>Lactobacillales</taxon>
        <taxon>Lactobacillaceae</taxon>
        <taxon>Levilactobacillus</taxon>
    </lineage>
</organism>
<dbReference type="RefSeq" id="WP_125693519.1">
    <property type="nucleotide sequence ID" value="NZ_JBHSSK010000014.1"/>
</dbReference>
<keyword evidence="2 5" id="KW-0808">Transferase</keyword>
<reference evidence="7" key="1">
    <citation type="journal article" date="2019" name="Int. J. Syst. Evol. Microbiol.">
        <title>The Global Catalogue of Microorganisms (GCM) 10K type strain sequencing project: providing services to taxonomists for standard genome sequencing and annotation.</title>
        <authorList>
            <consortium name="The Broad Institute Genomics Platform"/>
            <consortium name="The Broad Institute Genome Sequencing Center for Infectious Disease"/>
            <person name="Wu L."/>
            <person name="Ma J."/>
        </authorList>
    </citation>
    <scope>NUCLEOTIDE SEQUENCE [LARGE SCALE GENOMIC DNA]</scope>
    <source>
        <strain evidence="7">CCM 8905</strain>
    </source>
</reference>
<sequence>METTNQSATIANDALRALLFEVSVTPKPGLVDPASQGPHPDMTVFTFIDSALSLRTYFEQCAAAGTTFDDANLPALFAQLRPIGIAAERAMFQATNGVNTHKGAVFSLGILVAASAYSERLGLDLETTIKGMLKGLTTNDFAHVGDKPEADLTAGERLYLRYGITGIRGEAEQGYPTVFAHALPALRQSSGTANQRLLDTLMAIVANSVDTNLVKRSGGDSHVVAWAHEQANAYLAAGGSKTPTGWEKLLELNRVFDDRNLSLGGSADLLILTIFLGLREGVLTNDSFNF</sequence>
<keyword evidence="7" id="KW-1185">Reference proteome</keyword>
<evidence type="ECO:0000256" key="4">
    <source>
        <dbReference type="ARBA" id="ARBA00022840"/>
    </source>
</evidence>
<dbReference type="Pfam" id="PF01874">
    <property type="entry name" value="CitG"/>
    <property type="match status" value="1"/>
</dbReference>
<dbReference type="InterPro" id="IPR002736">
    <property type="entry name" value="CitG"/>
</dbReference>
<keyword evidence="6" id="KW-0328">Glycosyltransferase</keyword>
<keyword evidence="4 5" id="KW-0067">ATP-binding</keyword>
<dbReference type="GO" id="GO:0016757">
    <property type="term" value="F:glycosyltransferase activity"/>
    <property type="evidence" value="ECO:0007669"/>
    <property type="project" value="UniProtKB-KW"/>
</dbReference>
<dbReference type="GO" id="GO:0046917">
    <property type="term" value="F:triphosphoribosyl-dephospho-CoA synthase activity"/>
    <property type="evidence" value="ECO:0007669"/>
    <property type="project" value="UniProtKB-EC"/>
</dbReference>
<evidence type="ECO:0000256" key="5">
    <source>
        <dbReference type="HAMAP-Rule" id="MF_00397"/>
    </source>
</evidence>
<evidence type="ECO:0000313" key="6">
    <source>
        <dbReference type="EMBL" id="MFC6206836.1"/>
    </source>
</evidence>
<dbReference type="NCBIfam" id="NF002315">
    <property type="entry name" value="PRK01237.1"/>
    <property type="match status" value="1"/>
</dbReference>
<dbReference type="EMBL" id="JBHSSK010000014">
    <property type="protein sequence ID" value="MFC6206836.1"/>
    <property type="molecule type" value="Genomic_DNA"/>
</dbReference>
<dbReference type="EC" id="2.4.2.52" evidence="5"/>
<dbReference type="HAMAP" id="MF_00397">
    <property type="entry name" value="CitG"/>
    <property type="match status" value="1"/>
</dbReference>
<evidence type="ECO:0000256" key="1">
    <source>
        <dbReference type="ARBA" id="ARBA00001210"/>
    </source>
</evidence>
<evidence type="ECO:0000313" key="7">
    <source>
        <dbReference type="Proteomes" id="UP001596254"/>
    </source>
</evidence>
<comment type="catalytic activity">
    <reaction evidence="1 5">
        <text>3'-dephospho-CoA + ATP = 2'-(5''-triphospho-alpha-D-ribosyl)-3'-dephospho-CoA + adenine</text>
        <dbReference type="Rhea" id="RHEA:15117"/>
        <dbReference type="ChEBI" id="CHEBI:16708"/>
        <dbReference type="ChEBI" id="CHEBI:30616"/>
        <dbReference type="ChEBI" id="CHEBI:57328"/>
        <dbReference type="ChEBI" id="CHEBI:61378"/>
        <dbReference type="EC" id="2.4.2.52"/>
    </reaction>
</comment>
<comment type="similarity">
    <text evidence="5">Belongs to the CitG/MdcB family.</text>
</comment>
<evidence type="ECO:0000256" key="3">
    <source>
        <dbReference type="ARBA" id="ARBA00022741"/>
    </source>
</evidence>
<dbReference type="InterPro" id="IPR017551">
    <property type="entry name" value="TriPribosyl-deP-CoA_syn_CitG"/>
</dbReference>
<dbReference type="NCBIfam" id="TIGR03125">
    <property type="entry name" value="citrate_citG"/>
    <property type="match status" value="1"/>
</dbReference>
<accession>A0ABW1SQL5</accession>
<gene>
    <name evidence="5 6" type="primary">citG</name>
    <name evidence="6" type="ORF">ACFP1G_05005</name>
</gene>
<name>A0ABW1SQL5_9LACO</name>
<dbReference type="Gene3D" id="1.10.4200.10">
    <property type="entry name" value="Triphosphoribosyl-dephospho-CoA protein"/>
    <property type="match status" value="2"/>
</dbReference>
<dbReference type="PANTHER" id="PTHR30201:SF2">
    <property type="entry name" value="2-(5''-TRIPHOSPHORIBOSYL)-3'-DEPHOSPHOCOENZYME-A SYNTHASE"/>
    <property type="match status" value="1"/>
</dbReference>
<evidence type="ECO:0000256" key="2">
    <source>
        <dbReference type="ARBA" id="ARBA00022679"/>
    </source>
</evidence>